<keyword evidence="4" id="KW-1185">Reference proteome</keyword>
<gene>
    <name evidence="3" type="ORF">FisN_7Hh080</name>
</gene>
<evidence type="ECO:0000313" key="3">
    <source>
        <dbReference type="EMBL" id="GAX20769.1"/>
    </source>
</evidence>
<comment type="caution">
    <text evidence="3">The sequence shown here is derived from an EMBL/GenBank/DDBJ whole genome shotgun (WGS) entry which is preliminary data.</text>
</comment>
<dbReference type="AlphaFoldDB" id="A0A1Z5K3I7"/>
<feature type="coiled-coil region" evidence="1">
    <location>
        <begin position="174"/>
        <end position="208"/>
    </location>
</feature>
<dbReference type="Proteomes" id="UP000198406">
    <property type="component" value="Unassembled WGS sequence"/>
</dbReference>
<evidence type="ECO:0000256" key="2">
    <source>
        <dbReference type="SAM" id="MobiDB-lite"/>
    </source>
</evidence>
<keyword evidence="1" id="KW-0175">Coiled coil</keyword>
<feature type="compositionally biased region" description="Basic and acidic residues" evidence="2">
    <location>
        <begin position="279"/>
        <end position="294"/>
    </location>
</feature>
<dbReference type="InParanoid" id="A0A1Z5K3I7"/>
<feature type="compositionally biased region" description="Polar residues" evidence="2">
    <location>
        <begin position="48"/>
        <end position="72"/>
    </location>
</feature>
<protein>
    <submittedName>
        <fullName evidence="3">Uncharacterized protein</fullName>
    </submittedName>
</protein>
<dbReference type="EMBL" id="BDSP01000152">
    <property type="protein sequence ID" value="GAX20769.1"/>
    <property type="molecule type" value="Genomic_DNA"/>
</dbReference>
<evidence type="ECO:0000313" key="4">
    <source>
        <dbReference type="Proteomes" id="UP000198406"/>
    </source>
</evidence>
<organism evidence="3 4">
    <name type="scientific">Fistulifera solaris</name>
    <name type="common">Oleaginous diatom</name>
    <dbReference type="NCBI Taxonomy" id="1519565"/>
    <lineage>
        <taxon>Eukaryota</taxon>
        <taxon>Sar</taxon>
        <taxon>Stramenopiles</taxon>
        <taxon>Ochrophyta</taxon>
        <taxon>Bacillariophyta</taxon>
        <taxon>Bacillariophyceae</taxon>
        <taxon>Bacillariophycidae</taxon>
        <taxon>Naviculales</taxon>
        <taxon>Naviculaceae</taxon>
        <taxon>Fistulifera</taxon>
    </lineage>
</organism>
<sequence length="311" mass="35484">MLSVASSEAVFGESTSTLSLSHLQSPKKDSPTRCNVRHSRGHKRVRQYNMSSSNNDGSFQSLSFGSLRSPTGRSDGPRRFLQSTTPKTRKKMLESIKGALSERSLNDSAKLEKEERIGPETLKQIQEHKLGIAQMRPKERRIQFRTEKKTVTPTRISQLRVDDLSMHMMKICIDEAEKTEAEQQEEEIKRLEAGIKKCLAAMERVQKDTKKDTDTAAKIRAENQNLLAEIARISPPYKQSVKQAHRQLESNIRTLKQEIQTIDNQLIILNNRKQTNESFSDRKNASLPIKKEGRPLPILQRKRTIVPDCEP</sequence>
<reference evidence="3 4" key="1">
    <citation type="journal article" date="2015" name="Plant Cell">
        <title>Oil accumulation by the oleaginous diatom Fistulifera solaris as revealed by the genome and transcriptome.</title>
        <authorList>
            <person name="Tanaka T."/>
            <person name="Maeda Y."/>
            <person name="Veluchamy A."/>
            <person name="Tanaka M."/>
            <person name="Abida H."/>
            <person name="Marechal E."/>
            <person name="Bowler C."/>
            <person name="Muto M."/>
            <person name="Sunaga Y."/>
            <person name="Tanaka M."/>
            <person name="Yoshino T."/>
            <person name="Taniguchi T."/>
            <person name="Fukuda Y."/>
            <person name="Nemoto M."/>
            <person name="Matsumoto M."/>
            <person name="Wong P.S."/>
            <person name="Aburatani S."/>
            <person name="Fujibuchi W."/>
        </authorList>
    </citation>
    <scope>NUCLEOTIDE SEQUENCE [LARGE SCALE GENOMIC DNA]</scope>
    <source>
        <strain evidence="3 4">JPCC DA0580</strain>
    </source>
</reference>
<evidence type="ECO:0000256" key="1">
    <source>
        <dbReference type="SAM" id="Coils"/>
    </source>
</evidence>
<feature type="compositionally biased region" description="Basic residues" evidence="2">
    <location>
        <begin position="35"/>
        <end position="46"/>
    </location>
</feature>
<feature type="region of interest" description="Disordered" evidence="2">
    <location>
        <begin position="14"/>
        <end position="89"/>
    </location>
</feature>
<name>A0A1Z5K3I7_FISSO</name>
<feature type="coiled-coil region" evidence="1">
    <location>
        <begin position="238"/>
        <end position="272"/>
    </location>
</feature>
<feature type="region of interest" description="Disordered" evidence="2">
    <location>
        <begin position="277"/>
        <end position="298"/>
    </location>
</feature>
<accession>A0A1Z5K3I7</accession>
<proteinExistence type="predicted"/>